<dbReference type="EMBL" id="CP036279">
    <property type="protein sequence ID" value="QDU61311.1"/>
    <property type="molecule type" value="Genomic_DNA"/>
</dbReference>
<dbReference type="InterPro" id="IPR012495">
    <property type="entry name" value="TadE-like_dom"/>
</dbReference>
<dbReference type="AlphaFoldDB" id="A0A518B2U6"/>
<feature type="domain" description="TadE-like" evidence="2">
    <location>
        <begin position="12"/>
        <end position="54"/>
    </location>
</feature>
<protein>
    <submittedName>
        <fullName evidence="3">TadE-like protein</fullName>
    </submittedName>
</protein>
<dbReference type="OrthoDB" id="261466at2"/>
<keyword evidence="1" id="KW-1133">Transmembrane helix</keyword>
<dbReference type="KEGG" id="knv:Pan216_21660"/>
<keyword evidence="4" id="KW-1185">Reference proteome</keyword>
<evidence type="ECO:0000313" key="4">
    <source>
        <dbReference type="Proteomes" id="UP000317093"/>
    </source>
</evidence>
<sequence>MKIRHRSEKRRGVAAVELAVIAPLLVGLVLGAIELGRALEVSQMLSMAVREGGRRAATEFKGITSPDNETNEVIADIRKILNAQGIPADEATVEVLNETTGATANLNDPNMDGELFRINVSIPFSEVAYLTPVFLQGQNLNASIVMRAPD</sequence>
<dbReference type="RefSeq" id="WP_145257918.1">
    <property type="nucleotide sequence ID" value="NZ_CP036279.1"/>
</dbReference>
<keyword evidence="1" id="KW-0472">Membrane</keyword>
<accession>A0A518B2U6</accession>
<feature type="transmembrane region" description="Helical" evidence="1">
    <location>
        <begin position="12"/>
        <end position="33"/>
    </location>
</feature>
<keyword evidence="1" id="KW-0812">Transmembrane</keyword>
<evidence type="ECO:0000313" key="3">
    <source>
        <dbReference type="EMBL" id="QDU61311.1"/>
    </source>
</evidence>
<dbReference type="Pfam" id="PF07811">
    <property type="entry name" value="TadE"/>
    <property type="match status" value="1"/>
</dbReference>
<organism evidence="3 4">
    <name type="scientific">Kolteria novifilia</name>
    <dbReference type="NCBI Taxonomy" id="2527975"/>
    <lineage>
        <taxon>Bacteria</taxon>
        <taxon>Pseudomonadati</taxon>
        <taxon>Planctomycetota</taxon>
        <taxon>Planctomycetia</taxon>
        <taxon>Kolteriales</taxon>
        <taxon>Kolteriaceae</taxon>
        <taxon>Kolteria</taxon>
    </lineage>
</organism>
<evidence type="ECO:0000256" key="1">
    <source>
        <dbReference type="SAM" id="Phobius"/>
    </source>
</evidence>
<name>A0A518B2U6_9BACT</name>
<dbReference type="Proteomes" id="UP000317093">
    <property type="component" value="Chromosome"/>
</dbReference>
<evidence type="ECO:0000259" key="2">
    <source>
        <dbReference type="Pfam" id="PF07811"/>
    </source>
</evidence>
<proteinExistence type="predicted"/>
<gene>
    <name evidence="3" type="ORF">Pan216_21660</name>
</gene>
<reference evidence="3 4" key="1">
    <citation type="submission" date="2019-02" db="EMBL/GenBank/DDBJ databases">
        <title>Deep-cultivation of Planctomycetes and their phenomic and genomic characterization uncovers novel biology.</title>
        <authorList>
            <person name="Wiegand S."/>
            <person name="Jogler M."/>
            <person name="Boedeker C."/>
            <person name="Pinto D."/>
            <person name="Vollmers J."/>
            <person name="Rivas-Marin E."/>
            <person name="Kohn T."/>
            <person name="Peeters S.H."/>
            <person name="Heuer A."/>
            <person name="Rast P."/>
            <person name="Oberbeckmann S."/>
            <person name="Bunk B."/>
            <person name="Jeske O."/>
            <person name="Meyerdierks A."/>
            <person name="Storesund J.E."/>
            <person name="Kallscheuer N."/>
            <person name="Luecker S."/>
            <person name="Lage O.M."/>
            <person name="Pohl T."/>
            <person name="Merkel B.J."/>
            <person name="Hornburger P."/>
            <person name="Mueller R.-W."/>
            <person name="Bruemmer F."/>
            <person name="Labrenz M."/>
            <person name="Spormann A.M."/>
            <person name="Op den Camp H."/>
            <person name="Overmann J."/>
            <person name="Amann R."/>
            <person name="Jetten M.S.M."/>
            <person name="Mascher T."/>
            <person name="Medema M.H."/>
            <person name="Devos D.P."/>
            <person name="Kaster A.-K."/>
            <person name="Ovreas L."/>
            <person name="Rohde M."/>
            <person name="Galperin M.Y."/>
            <person name="Jogler C."/>
        </authorList>
    </citation>
    <scope>NUCLEOTIDE SEQUENCE [LARGE SCALE GENOMIC DNA]</scope>
    <source>
        <strain evidence="3 4">Pan216</strain>
    </source>
</reference>